<evidence type="ECO:0000313" key="1">
    <source>
        <dbReference type="EMBL" id="RLN35179.1"/>
    </source>
</evidence>
<protein>
    <submittedName>
        <fullName evidence="1">Uncharacterized protein</fullName>
    </submittedName>
</protein>
<evidence type="ECO:0000313" key="2">
    <source>
        <dbReference type="Proteomes" id="UP000275267"/>
    </source>
</evidence>
<gene>
    <name evidence="1" type="ORF">C2845_PM03G07150</name>
</gene>
<reference evidence="2" key="1">
    <citation type="journal article" date="2019" name="Nat. Commun.">
        <title>The genome of broomcorn millet.</title>
        <authorList>
            <person name="Zou C."/>
            <person name="Miki D."/>
            <person name="Li D."/>
            <person name="Tang Q."/>
            <person name="Xiao L."/>
            <person name="Rajput S."/>
            <person name="Deng P."/>
            <person name="Jia W."/>
            <person name="Huang R."/>
            <person name="Zhang M."/>
            <person name="Sun Y."/>
            <person name="Hu J."/>
            <person name="Fu X."/>
            <person name="Schnable P.S."/>
            <person name="Li F."/>
            <person name="Zhang H."/>
            <person name="Feng B."/>
            <person name="Zhu X."/>
            <person name="Liu R."/>
            <person name="Schnable J.C."/>
            <person name="Zhu J.-K."/>
            <person name="Zhang H."/>
        </authorList>
    </citation>
    <scope>NUCLEOTIDE SEQUENCE [LARGE SCALE GENOMIC DNA]</scope>
</reference>
<accession>A0A3L6TAE3</accession>
<proteinExistence type="predicted"/>
<name>A0A3L6TAE3_PANMI</name>
<comment type="caution">
    <text evidence="1">The sequence shown here is derived from an EMBL/GenBank/DDBJ whole genome shotgun (WGS) entry which is preliminary data.</text>
</comment>
<sequence length="80" mass="8596">MEVKRARLCLCLVPPPTSWAQTCRLGSLTIQAPAGPSARYALCAFFLISLARSLAPARTIHPFEQLGDRGRRVGSVAVAC</sequence>
<dbReference type="Proteomes" id="UP000275267">
    <property type="component" value="Unassembled WGS sequence"/>
</dbReference>
<organism evidence="1 2">
    <name type="scientific">Panicum miliaceum</name>
    <name type="common">Proso millet</name>
    <name type="synonym">Broomcorn millet</name>
    <dbReference type="NCBI Taxonomy" id="4540"/>
    <lineage>
        <taxon>Eukaryota</taxon>
        <taxon>Viridiplantae</taxon>
        <taxon>Streptophyta</taxon>
        <taxon>Embryophyta</taxon>
        <taxon>Tracheophyta</taxon>
        <taxon>Spermatophyta</taxon>
        <taxon>Magnoliopsida</taxon>
        <taxon>Liliopsida</taxon>
        <taxon>Poales</taxon>
        <taxon>Poaceae</taxon>
        <taxon>PACMAD clade</taxon>
        <taxon>Panicoideae</taxon>
        <taxon>Panicodae</taxon>
        <taxon>Paniceae</taxon>
        <taxon>Panicinae</taxon>
        <taxon>Panicum</taxon>
        <taxon>Panicum sect. Panicum</taxon>
    </lineage>
</organism>
<keyword evidence="2" id="KW-1185">Reference proteome</keyword>
<dbReference type="AlphaFoldDB" id="A0A3L6TAE3"/>
<dbReference type="EMBL" id="PQIB02000002">
    <property type="protein sequence ID" value="RLN35179.1"/>
    <property type="molecule type" value="Genomic_DNA"/>
</dbReference>